<dbReference type="PANTHER" id="PTHR37017:SF11">
    <property type="entry name" value="ESTERASE_LIPASE_THIOESTERASE DOMAIN-CONTAINING PROTEIN"/>
    <property type="match status" value="1"/>
</dbReference>
<dbReference type="GeneID" id="62163387"/>
<name>A0A9P6I0V5_9PEZI</name>
<proteinExistence type="predicted"/>
<dbReference type="SUPFAM" id="SSF53474">
    <property type="entry name" value="alpha/beta-Hydrolases"/>
    <property type="match status" value="1"/>
</dbReference>
<comment type="caution">
    <text evidence="2">The sequence shown here is derived from an EMBL/GenBank/DDBJ whole genome shotgun (WGS) entry which is preliminary data.</text>
</comment>
<dbReference type="Pfam" id="PF12697">
    <property type="entry name" value="Abhydrolase_6"/>
    <property type="match status" value="1"/>
</dbReference>
<evidence type="ECO:0000313" key="3">
    <source>
        <dbReference type="Proteomes" id="UP000781932"/>
    </source>
</evidence>
<keyword evidence="3" id="KW-1185">Reference proteome</keyword>
<dbReference type="InterPro" id="IPR052897">
    <property type="entry name" value="Sec-Metab_Biosynth_Hydrolase"/>
</dbReference>
<dbReference type="OrthoDB" id="1263307at2759"/>
<feature type="domain" description="AB hydrolase-1" evidence="1">
    <location>
        <begin position="12"/>
        <end position="236"/>
    </location>
</feature>
<dbReference type="PANTHER" id="PTHR37017">
    <property type="entry name" value="AB HYDROLASE-1 DOMAIN-CONTAINING PROTEIN-RELATED"/>
    <property type="match status" value="1"/>
</dbReference>
<dbReference type="EMBL" id="JAATWM020000024">
    <property type="protein sequence ID" value="KAF9874902.1"/>
    <property type="molecule type" value="Genomic_DNA"/>
</dbReference>
<dbReference type="Gene3D" id="3.40.50.1820">
    <property type="entry name" value="alpha/beta hydrolase"/>
    <property type="match status" value="1"/>
</dbReference>
<evidence type="ECO:0000313" key="2">
    <source>
        <dbReference type="EMBL" id="KAF9874902.1"/>
    </source>
</evidence>
<dbReference type="RefSeq" id="XP_038744363.1">
    <property type="nucleotide sequence ID" value="XM_038890313.1"/>
</dbReference>
<accession>A0A9P6I0V5</accession>
<dbReference type="InterPro" id="IPR029058">
    <property type="entry name" value="AB_hydrolase_fold"/>
</dbReference>
<dbReference type="Proteomes" id="UP000781932">
    <property type="component" value="Unassembled WGS sequence"/>
</dbReference>
<protein>
    <recommendedName>
        <fullName evidence="1">AB hydrolase-1 domain-containing protein</fullName>
    </recommendedName>
</protein>
<reference evidence="2" key="1">
    <citation type="submission" date="2020-03" db="EMBL/GenBank/DDBJ databases">
        <authorList>
            <person name="He L."/>
        </authorList>
    </citation>
    <scope>NUCLEOTIDE SEQUENCE</scope>
    <source>
        <strain evidence="2">CkLH20</strain>
    </source>
</reference>
<evidence type="ECO:0000259" key="1">
    <source>
        <dbReference type="Pfam" id="PF12697"/>
    </source>
</evidence>
<dbReference type="InterPro" id="IPR000073">
    <property type="entry name" value="AB_hydrolase_1"/>
</dbReference>
<gene>
    <name evidence="2" type="ORF">CkaCkLH20_07596</name>
</gene>
<reference evidence="2" key="2">
    <citation type="submission" date="2020-11" db="EMBL/GenBank/DDBJ databases">
        <title>Whole genome sequencing of Colletotrichum sp.</title>
        <authorList>
            <person name="Li H."/>
        </authorList>
    </citation>
    <scope>NUCLEOTIDE SEQUENCE</scope>
    <source>
        <strain evidence="2">CkLH20</strain>
    </source>
</reference>
<organism evidence="2 3">
    <name type="scientific">Colletotrichum karsti</name>
    <dbReference type="NCBI Taxonomy" id="1095194"/>
    <lineage>
        <taxon>Eukaryota</taxon>
        <taxon>Fungi</taxon>
        <taxon>Dikarya</taxon>
        <taxon>Ascomycota</taxon>
        <taxon>Pezizomycotina</taxon>
        <taxon>Sordariomycetes</taxon>
        <taxon>Hypocreomycetidae</taxon>
        <taxon>Glomerellales</taxon>
        <taxon>Glomerellaceae</taxon>
        <taxon>Colletotrichum</taxon>
        <taxon>Colletotrichum boninense species complex</taxon>
    </lineage>
</organism>
<dbReference type="AlphaFoldDB" id="A0A9P6I0V5"/>
<sequence>MTATKNAKPLGIVFVHGGFHQSSCFDVPRSRLEAAGFSPIIGVNLPSVGTNPDVSVEDDARQIRHDLAPHLDEGKEFLAIAHSYGGTPTTIAAKGLSVSERAADGKKGGVRAVVYVTANMPAKKGASALSVLPPIDIVDVTDDGLVTANAKAKAVFYGPDMADELAEECMASLLPQSQKALFGGVSVGVEELSVPAYYILCEKDKTIPVATQEEIISSIPTLREVLRNPGGHSAFITEVDTFVGQIEHVSDDVEKRDGRE</sequence>